<reference evidence="1 2" key="1">
    <citation type="submission" date="2019-07" db="EMBL/GenBank/DDBJ databases">
        <title>Finished genome of Venturia effusa.</title>
        <authorList>
            <person name="Young C.A."/>
            <person name="Cox M.P."/>
            <person name="Ganley A.R.D."/>
            <person name="David W.J."/>
        </authorList>
    </citation>
    <scope>NUCLEOTIDE SEQUENCE [LARGE SCALE GENOMIC DNA]</scope>
    <source>
        <strain evidence="2">albino</strain>
    </source>
</reference>
<dbReference type="Proteomes" id="UP000316270">
    <property type="component" value="Chromosome 16"/>
</dbReference>
<dbReference type="AlphaFoldDB" id="A0A517LMB6"/>
<evidence type="ECO:0000313" key="2">
    <source>
        <dbReference type="Proteomes" id="UP000316270"/>
    </source>
</evidence>
<dbReference type="EMBL" id="CP042200">
    <property type="protein sequence ID" value="QDS76785.1"/>
    <property type="molecule type" value="Genomic_DNA"/>
</dbReference>
<proteinExistence type="predicted"/>
<keyword evidence="2" id="KW-1185">Reference proteome</keyword>
<dbReference type="OrthoDB" id="10387671at2759"/>
<organism evidence="1 2">
    <name type="scientific">Venturia effusa</name>
    <dbReference type="NCBI Taxonomy" id="50376"/>
    <lineage>
        <taxon>Eukaryota</taxon>
        <taxon>Fungi</taxon>
        <taxon>Dikarya</taxon>
        <taxon>Ascomycota</taxon>
        <taxon>Pezizomycotina</taxon>
        <taxon>Dothideomycetes</taxon>
        <taxon>Pleosporomycetidae</taxon>
        <taxon>Venturiales</taxon>
        <taxon>Venturiaceae</taxon>
        <taxon>Venturia</taxon>
    </lineage>
</organism>
<sequence>MAIRSISSISNKNFTVNVRSVCKELKRKIPKKKARITIRLTECDSAEEDQKLLSKARTKTREEIEDTSIATYLAMVREYRVHQWPADRRRFGRAPYDEMPRLDNFAVDRHGGMAWRSERGHSTSSVIVNTNDP</sequence>
<evidence type="ECO:0000313" key="1">
    <source>
        <dbReference type="EMBL" id="QDS76785.1"/>
    </source>
</evidence>
<accession>A0A517LMB6</accession>
<protein>
    <submittedName>
        <fullName evidence="1">Uncharacterized protein</fullName>
    </submittedName>
</protein>
<name>A0A517LMB6_9PEZI</name>
<gene>
    <name evidence="1" type="ORF">FKW77_002196</name>
</gene>